<gene>
    <name evidence="7" type="ORF">METZ01_LOCUS216769</name>
</gene>
<feature type="transmembrane region" description="Helical" evidence="5">
    <location>
        <begin position="239"/>
        <end position="258"/>
    </location>
</feature>
<dbReference type="InterPro" id="IPR050638">
    <property type="entry name" value="AA-Vitamin_Transporters"/>
</dbReference>
<keyword evidence="2 5" id="KW-0812">Transmembrane</keyword>
<evidence type="ECO:0000259" key="6">
    <source>
        <dbReference type="Pfam" id="PF00892"/>
    </source>
</evidence>
<feature type="transmembrane region" description="Helical" evidence="5">
    <location>
        <begin position="36"/>
        <end position="56"/>
    </location>
</feature>
<proteinExistence type="predicted"/>
<sequence length="300" mass="32768">MDQKPSILDWIYILGLSAVWGSAFVFIRIAAPELGAIGLVFLRLVIASLLLGIVFLKKHHWSIFKKNLLPNIVIGATNVALPFYCFSYAALHINASSMAVINGSTPLFAFLFSMLILGFKFRIIQFSGIVIGLAGLVIFVGFESLDFNLLPILAATMGAAFYGISMVYIYKLNIVDTKAMAAITMIIATVLISPFLYFEPLNLVGLNTKALFSILFLGVFCTGLAYVPYFILIKNIGPISTSIIAMLVPLFGMLWAYLLLKETITLTMLGGCLLIIMGVLLTNLSGNESSKNLNKNLDNL</sequence>
<feature type="transmembrane region" description="Helical" evidence="5">
    <location>
        <begin position="123"/>
        <end position="142"/>
    </location>
</feature>
<feature type="transmembrane region" description="Helical" evidence="5">
    <location>
        <begin position="97"/>
        <end position="116"/>
    </location>
</feature>
<dbReference type="EMBL" id="UINC01050670">
    <property type="protein sequence ID" value="SVB63915.1"/>
    <property type="molecule type" value="Genomic_DNA"/>
</dbReference>
<dbReference type="AlphaFoldDB" id="A0A382FMR7"/>
<keyword evidence="3 5" id="KW-1133">Transmembrane helix</keyword>
<evidence type="ECO:0000256" key="1">
    <source>
        <dbReference type="ARBA" id="ARBA00004141"/>
    </source>
</evidence>
<evidence type="ECO:0000256" key="4">
    <source>
        <dbReference type="ARBA" id="ARBA00023136"/>
    </source>
</evidence>
<feature type="transmembrane region" description="Helical" evidence="5">
    <location>
        <begin position="148"/>
        <end position="170"/>
    </location>
</feature>
<dbReference type="Pfam" id="PF00892">
    <property type="entry name" value="EamA"/>
    <property type="match status" value="2"/>
</dbReference>
<feature type="domain" description="EamA" evidence="6">
    <location>
        <begin position="11"/>
        <end position="140"/>
    </location>
</feature>
<evidence type="ECO:0000256" key="3">
    <source>
        <dbReference type="ARBA" id="ARBA00022989"/>
    </source>
</evidence>
<dbReference type="GO" id="GO:0016020">
    <property type="term" value="C:membrane"/>
    <property type="evidence" value="ECO:0007669"/>
    <property type="project" value="UniProtKB-SubCell"/>
</dbReference>
<feature type="transmembrane region" description="Helical" evidence="5">
    <location>
        <begin position="179"/>
        <end position="198"/>
    </location>
</feature>
<evidence type="ECO:0000256" key="2">
    <source>
        <dbReference type="ARBA" id="ARBA00022692"/>
    </source>
</evidence>
<feature type="transmembrane region" description="Helical" evidence="5">
    <location>
        <begin position="7"/>
        <end position="30"/>
    </location>
</feature>
<reference evidence="7" key="1">
    <citation type="submission" date="2018-05" db="EMBL/GenBank/DDBJ databases">
        <authorList>
            <person name="Lanie J.A."/>
            <person name="Ng W.-L."/>
            <person name="Kazmierczak K.M."/>
            <person name="Andrzejewski T.M."/>
            <person name="Davidsen T.M."/>
            <person name="Wayne K.J."/>
            <person name="Tettelin H."/>
            <person name="Glass J.I."/>
            <person name="Rusch D."/>
            <person name="Podicherti R."/>
            <person name="Tsui H.-C.T."/>
            <person name="Winkler M.E."/>
        </authorList>
    </citation>
    <scope>NUCLEOTIDE SEQUENCE</scope>
</reference>
<feature type="transmembrane region" description="Helical" evidence="5">
    <location>
        <begin position="264"/>
        <end position="284"/>
    </location>
</feature>
<comment type="subcellular location">
    <subcellularLocation>
        <location evidence="1">Membrane</location>
        <topology evidence="1">Multi-pass membrane protein</topology>
    </subcellularLocation>
</comment>
<feature type="transmembrane region" description="Helical" evidence="5">
    <location>
        <begin position="210"/>
        <end position="232"/>
    </location>
</feature>
<dbReference type="Gene3D" id="1.10.3730.20">
    <property type="match status" value="1"/>
</dbReference>
<feature type="domain" description="EamA" evidence="6">
    <location>
        <begin position="152"/>
        <end position="283"/>
    </location>
</feature>
<dbReference type="InterPro" id="IPR037185">
    <property type="entry name" value="EmrE-like"/>
</dbReference>
<protein>
    <recommendedName>
        <fullName evidence="6">EamA domain-containing protein</fullName>
    </recommendedName>
</protein>
<evidence type="ECO:0000256" key="5">
    <source>
        <dbReference type="SAM" id="Phobius"/>
    </source>
</evidence>
<evidence type="ECO:0000313" key="7">
    <source>
        <dbReference type="EMBL" id="SVB63915.1"/>
    </source>
</evidence>
<name>A0A382FMR7_9ZZZZ</name>
<dbReference type="InterPro" id="IPR000620">
    <property type="entry name" value="EamA_dom"/>
</dbReference>
<organism evidence="7">
    <name type="scientific">marine metagenome</name>
    <dbReference type="NCBI Taxonomy" id="408172"/>
    <lineage>
        <taxon>unclassified sequences</taxon>
        <taxon>metagenomes</taxon>
        <taxon>ecological metagenomes</taxon>
    </lineage>
</organism>
<feature type="transmembrane region" description="Helical" evidence="5">
    <location>
        <begin position="68"/>
        <end position="91"/>
    </location>
</feature>
<dbReference type="PANTHER" id="PTHR32322:SF2">
    <property type="entry name" value="EAMA DOMAIN-CONTAINING PROTEIN"/>
    <property type="match status" value="1"/>
</dbReference>
<dbReference type="SUPFAM" id="SSF103481">
    <property type="entry name" value="Multidrug resistance efflux transporter EmrE"/>
    <property type="match status" value="2"/>
</dbReference>
<dbReference type="PANTHER" id="PTHR32322">
    <property type="entry name" value="INNER MEMBRANE TRANSPORTER"/>
    <property type="match status" value="1"/>
</dbReference>
<accession>A0A382FMR7</accession>
<keyword evidence="4 5" id="KW-0472">Membrane</keyword>